<dbReference type="InterPro" id="IPR000868">
    <property type="entry name" value="Isochorismatase-like_dom"/>
</dbReference>
<dbReference type="InterPro" id="IPR053152">
    <property type="entry name" value="Hydrolase_YcaC-like"/>
</dbReference>
<dbReference type="GO" id="GO:0016787">
    <property type="term" value="F:hydrolase activity"/>
    <property type="evidence" value="ECO:0007669"/>
    <property type="project" value="UniProtKB-KW"/>
</dbReference>
<sequence length="204" mass="22742">MSSISPIRDPKNDHLLSPENAALIIIDYQPIQVSSIKSMDQTHLVEQIVRLAKTAKVFNIPVILSTVNVQTGRNQDTIAPLKEVLADTVSYDRTSINAWEDKEFYEAVKATGRKKLIMAALWTEACLTFPALDALREGFEVYPVADAVGGTSSEAHTIALRRIEQAGSQLISVNQLLCELQRDWNREETVPGFFEVLFKDGKII</sequence>
<dbReference type="PANTHER" id="PTHR43559">
    <property type="entry name" value="HYDROLASE YCAC-RELATED"/>
    <property type="match status" value="1"/>
</dbReference>
<accession>A0ABU9HLE4</accession>
<comment type="caution">
    <text evidence="2">The sequence shown here is derived from an EMBL/GenBank/DDBJ whole genome shotgun (WGS) entry which is preliminary data.</text>
</comment>
<gene>
    <name evidence="2" type="ORF">AAEO59_05925</name>
</gene>
<dbReference type="InterPro" id="IPR036380">
    <property type="entry name" value="Isochorismatase-like_sf"/>
</dbReference>
<proteinExistence type="predicted"/>
<dbReference type="PANTHER" id="PTHR43559:SF1">
    <property type="entry name" value="HYDROLASE"/>
    <property type="match status" value="1"/>
</dbReference>
<dbReference type="Pfam" id="PF00857">
    <property type="entry name" value="Isochorismatase"/>
    <property type="match status" value="1"/>
</dbReference>
<dbReference type="Proteomes" id="UP001398556">
    <property type="component" value="Unassembled WGS sequence"/>
</dbReference>
<organism evidence="2 3">
    <name type="scientific">Flavobacterium flavipallidum</name>
    <dbReference type="NCBI Taxonomy" id="3139140"/>
    <lineage>
        <taxon>Bacteria</taxon>
        <taxon>Pseudomonadati</taxon>
        <taxon>Bacteroidota</taxon>
        <taxon>Flavobacteriia</taxon>
        <taxon>Flavobacteriales</taxon>
        <taxon>Flavobacteriaceae</taxon>
        <taxon>Flavobacterium</taxon>
    </lineage>
</organism>
<evidence type="ECO:0000259" key="1">
    <source>
        <dbReference type="Pfam" id="PF00857"/>
    </source>
</evidence>
<evidence type="ECO:0000313" key="3">
    <source>
        <dbReference type="Proteomes" id="UP001398556"/>
    </source>
</evidence>
<dbReference type="Gene3D" id="3.40.50.850">
    <property type="entry name" value="Isochorismatase-like"/>
    <property type="match status" value="1"/>
</dbReference>
<dbReference type="EMBL" id="JBBYHU010000008">
    <property type="protein sequence ID" value="MEL1240578.1"/>
    <property type="molecule type" value="Genomic_DNA"/>
</dbReference>
<dbReference type="RefSeq" id="WP_341699818.1">
    <property type="nucleotide sequence ID" value="NZ_JBBYHU010000008.1"/>
</dbReference>
<keyword evidence="3" id="KW-1185">Reference proteome</keyword>
<protein>
    <submittedName>
        <fullName evidence="2">Hydrolase</fullName>
    </submittedName>
</protein>
<keyword evidence="2" id="KW-0378">Hydrolase</keyword>
<feature type="domain" description="Isochorismatase-like" evidence="1">
    <location>
        <begin position="21"/>
        <end position="175"/>
    </location>
</feature>
<reference evidence="2 3" key="1">
    <citation type="submission" date="2024-04" db="EMBL/GenBank/DDBJ databases">
        <title>Flavobacterium sp. DGU99 16S ribosomal RNA gene Genome sequencing and assembly.</title>
        <authorList>
            <person name="Park S."/>
        </authorList>
    </citation>
    <scope>NUCLEOTIDE SEQUENCE [LARGE SCALE GENOMIC DNA]</scope>
    <source>
        <strain evidence="2 3">DGU99</strain>
    </source>
</reference>
<name>A0ABU9HLE4_9FLAO</name>
<dbReference type="SUPFAM" id="SSF52499">
    <property type="entry name" value="Isochorismatase-like hydrolases"/>
    <property type="match status" value="1"/>
</dbReference>
<dbReference type="CDD" id="cd01012">
    <property type="entry name" value="YcaC_related"/>
    <property type="match status" value="1"/>
</dbReference>
<evidence type="ECO:0000313" key="2">
    <source>
        <dbReference type="EMBL" id="MEL1240578.1"/>
    </source>
</evidence>